<organism evidence="10">
    <name type="scientific">Lepeophtheirus salmonis</name>
    <name type="common">Salmon louse</name>
    <name type="synonym">Caligus salmonis</name>
    <dbReference type="NCBI Taxonomy" id="72036"/>
    <lineage>
        <taxon>Eukaryota</taxon>
        <taxon>Metazoa</taxon>
        <taxon>Ecdysozoa</taxon>
        <taxon>Arthropoda</taxon>
        <taxon>Crustacea</taxon>
        <taxon>Multicrustacea</taxon>
        <taxon>Hexanauplia</taxon>
        <taxon>Copepoda</taxon>
        <taxon>Siphonostomatoida</taxon>
        <taxon>Caligidae</taxon>
        <taxon>Lepeophtheirus</taxon>
    </lineage>
</organism>
<dbReference type="GO" id="GO:0005737">
    <property type="term" value="C:cytoplasm"/>
    <property type="evidence" value="ECO:0007669"/>
    <property type="project" value="TreeGrafter"/>
</dbReference>
<evidence type="ECO:0000256" key="1">
    <source>
        <dbReference type="ARBA" id="ARBA00001096"/>
    </source>
</evidence>
<dbReference type="GO" id="GO:0006012">
    <property type="term" value="P:galactose metabolic process"/>
    <property type="evidence" value="ECO:0007669"/>
    <property type="project" value="UniProtKB-UniPathway"/>
</dbReference>
<dbReference type="AlphaFoldDB" id="A0A0K2TBP7"/>
<name>A0A0K2TBP7_LEPSM</name>
<evidence type="ECO:0000256" key="7">
    <source>
        <dbReference type="PIRNR" id="PIRNR016020"/>
    </source>
</evidence>
<feature type="active site" evidence="8">
    <location>
        <position position="243"/>
    </location>
</feature>
<dbReference type="SUPFAM" id="SSF74650">
    <property type="entry name" value="Galactose mutarotase-like"/>
    <property type="match status" value="1"/>
</dbReference>
<dbReference type="GO" id="GO:0047938">
    <property type="term" value="F:glucose-6-phosphate 1-epimerase activity"/>
    <property type="evidence" value="ECO:0007669"/>
    <property type="project" value="UniProtKB-UniRule"/>
</dbReference>
<dbReference type="InterPro" id="IPR014718">
    <property type="entry name" value="GH-type_carb-bd"/>
</dbReference>
<comment type="pathway">
    <text evidence="3">Carbohydrate metabolism; galactose metabolism.</text>
</comment>
<dbReference type="GO" id="GO:0004034">
    <property type="term" value="F:aldose 1-epimerase activity"/>
    <property type="evidence" value="ECO:0007669"/>
    <property type="project" value="UniProtKB-EC"/>
</dbReference>
<comment type="function">
    <text evidence="6">Mutarotase that catalyzes the interconversion of beta-D-galactose and alpha-D-galactose during galactose metabolism. Beta-D-galactose is metabolized in the liver into glucose 1-phosphate, the primary metabolic fuel, by the action of four enzymes that constitute the Leloir pathway: GALM, GALK1 (galactokinase), GALT (galactose-1-phosphate uridylyltransferase) and GALE (UDP-galactose-4'-epimerase). Involved in the maintenance of the equilibrium between the beta- and alpha-anomers of galactose, therefore ensuring a sufficient supply of the alpha-anomer for GALK1. Also active on D-glucose although shows a preference for galactose over glucose.</text>
</comment>
<evidence type="ECO:0000313" key="10">
    <source>
        <dbReference type="EMBL" id="CDW23002.1"/>
    </source>
</evidence>
<feature type="binding site" evidence="9">
    <location>
        <position position="67"/>
    </location>
    <ligand>
        <name>substrate</name>
    </ligand>
</feature>
<dbReference type="InterPro" id="IPR025532">
    <property type="entry name" value="G6P_1-epimerase"/>
</dbReference>
<dbReference type="PANTHER" id="PTHR11122:SF13">
    <property type="entry name" value="GLUCOSE-6-PHOSPHATE 1-EPIMERASE"/>
    <property type="match status" value="1"/>
</dbReference>
<protein>
    <recommendedName>
        <fullName evidence="7">glucose-6-phosphate 1-epimerase</fullName>
        <ecNumber evidence="7">5.1.3.15</ecNumber>
    </recommendedName>
</protein>
<feature type="binding site" evidence="9">
    <location>
        <position position="72"/>
    </location>
    <ligand>
        <name>substrate</name>
    </ligand>
</feature>
<accession>A0A0K2TBP7</accession>
<sequence length="268" mass="30036">MDTVLKIGSSSSQVDIHPFGATVIGWKYNNVDLLFLSSKAITDGSKAIRGGIPICFPQFGPWTAGPQHGFARSKPWKLTKKDDNTAVAILQHDDETLKLWPYNFEFIYTIKVLEDKKLSFQMEVHNKSEKEFDFTFCFHTYFNVPDVKKCAIEGLKDLEYIDKVKGGAKTNESRPKVTISDSTDSIYLSAPDVITLHGAQNGHSIQIKKSGIKDVVVWNPWIENAKKMSDFGDEGYTNMVCVEPANAIDRVVIKPESSWVGKVELEVV</sequence>
<dbReference type="UniPathway" id="UPA00214"/>
<evidence type="ECO:0000256" key="9">
    <source>
        <dbReference type="PIRSR" id="PIRSR016020-2"/>
    </source>
</evidence>
<reference evidence="10" key="1">
    <citation type="submission" date="2014-05" db="EMBL/GenBank/DDBJ databases">
        <authorList>
            <person name="Chronopoulou M."/>
        </authorList>
    </citation>
    <scope>NUCLEOTIDE SEQUENCE</scope>
    <source>
        <tissue evidence="10">Whole organism</tissue>
    </source>
</reference>
<dbReference type="OrthoDB" id="1659429at2759"/>
<dbReference type="Pfam" id="PF01263">
    <property type="entry name" value="Aldose_epim"/>
    <property type="match status" value="1"/>
</dbReference>
<keyword evidence="5 7" id="KW-0413">Isomerase</keyword>
<dbReference type="PANTHER" id="PTHR11122">
    <property type="entry name" value="APOSPORY-ASSOCIATED PROTEIN C-RELATED"/>
    <property type="match status" value="1"/>
</dbReference>
<evidence type="ECO:0000256" key="2">
    <source>
        <dbReference type="ARBA" id="ARBA00001712"/>
    </source>
</evidence>
<feature type="active site" evidence="8">
    <location>
        <position position="139"/>
    </location>
</feature>
<dbReference type="CDD" id="cd09020">
    <property type="entry name" value="D-hex-6-P-epi_like"/>
    <property type="match status" value="1"/>
</dbReference>
<dbReference type="EC" id="5.1.3.15" evidence="7"/>
<dbReference type="InterPro" id="IPR011013">
    <property type="entry name" value="Gal_mutarotase_sf_dom"/>
</dbReference>
<dbReference type="InterPro" id="IPR008183">
    <property type="entry name" value="Aldose_1/G6P_1-epimerase"/>
</dbReference>
<comment type="similarity">
    <text evidence="4 7">Belongs to the glucose-6-phosphate 1-epimerase family.</text>
</comment>
<evidence type="ECO:0000256" key="5">
    <source>
        <dbReference type="ARBA" id="ARBA00023235"/>
    </source>
</evidence>
<comment type="catalytic activity">
    <reaction evidence="1">
        <text>alpha-D-glucose 6-phosphate = beta-D-glucose 6-phosphate</text>
        <dbReference type="Rhea" id="RHEA:16249"/>
        <dbReference type="ChEBI" id="CHEBI:58225"/>
        <dbReference type="ChEBI" id="CHEBI:58247"/>
        <dbReference type="EC" id="5.1.3.15"/>
    </reaction>
</comment>
<evidence type="ECO:0000256" key="4">
    <source>
        <dbReference type="ARBA" id="ARBA00005866"/>
    </source>
</evidence>
<dbReference type="EMBL" id="HACA01005641">
    <property type="protein sequence ID" value="CDW23002.1"/>
    <property type="molecule type" value="Transcribed_RNA"/>
</dbReference>
<evidence type="ECO:0000256" key="8">
    <source>
        <dbReference type="PIRSR" id="PIRSR016020-1"/>
    </source>
</evidence>
<feature type="binding site" evidence="9">
    <location>
        <position position="49"/>
    </location>
    <ligand>
        <name>substrate</name>
    </ligand>
</feature>
<dbReference type="Gene3D" id="2.70.98.10">
    <property type="match status" value="1"/>
</dbReference>
<dbReference type="PIRSF" id="PIRSF016020">
    <property type="entry name" value="PHexose_mutarotase"/>
    <property type="match status" value="1"/>
</dbReference>
<evidence type="ECO:0000256" key="6">
    <source>
        <dbReference type="ARBA" id="ARBA00045743"/>
    </source>
</evidence>
<proteinExistence type="inferred from homology"/>
<comment type="catalytic activity">
    <reaction evidence="2">
        <text>alpha-D-galactose = beta-D-galactose</text>
        <dbReference type="Rhea" id="RHEA:28675"/>
        <dbReference type="ChEBI" id="CHEBI:27667"/>
        <dbReference type="ChEBI" id="CHEBI:28061"/>
        <dbReference type="EC" id="5.1.3.3"/>
    </reaction>
    <physiologicalReaction direction="right-to-left" evidence="2">
        <dbReference type="Rhea" id="RHEA:28677"/>
    </physiologicalReaction>
</comment>
<evidence type="ECO:0000256" key="3">
    <source>
        <dbReference type="ARBA" id="ARBA00004947"/>
    </source>
</evidence>
<dbReference type="GO" id="GO:0030246">
    <property type="term" value="F:carbohydrate binding"/>
    <property type="evidence" value="ECO:0007669"/>
    <property type="project" value="UniProtKB-UniRule"/>
</dbReference>